<dbReference type="AlphaFoldDB" id="A0A369KZR4"/>
<keyword evidence="2" id="KW-1185">Reference proteome</keyword>
<evidence type="ECO:0000313" key="1">
    <source>
        <dbReference type="EMBL" id="RDB36686.1"/>
    </source>
</evidence>
<organism evidence="1 2">
    <name type="scientific">Spirobacillus cienkowskii</name>
    <dbReference type="NCBI Taxonomy" id="495820"/>
    <lineage>
        <taxon>Bacteria</taxon>
        <taxon>Pseudomonadati</taxon>
        <taxon>Bdellovibrionota</taxon>
        <taxon>Oligoflexia</taxon>
        <taxon>Silvanigrellales</taxon>
        <taxon>Spirobacillus</taxon>
    </lineage>
</organism>
<evidence type="ECO:0008006" key="3">
    <source>
        <dbReference type="Google" id="ProtNLM"/>
    </source>
</evidence>
<sequence length="263" mass="30278">MSLGVDLENLYYRSKSRIKDFGEVFTPEKYVEDMLNLLSKDTNDLWFDEETVFFEPCCGHGNIVISIYKRRLTAIYKKALFQGICDAAFYSVANSINTLWAIDIDYKNIENCRSRVLSVILDFLKTQLKVNNDFDLLSRKKDFFAHILSAIKWHISENETLSALSNPQDAKANANLTKAGAKWFVQNGHHQLNFNLTWAAFFHSCQVNKTIPLEYQRSLRFIEAIFSAKIRGFEDFEFAKSVIEMTKTQQPVRKLSETLPAGA</sequence>
<accession>A0A369KZR4</accession>
<dbReference type="SUPFAM" id="SSF53335">
    <property type="entry name" value="S-adenosyl-L-methionine-dependent methyltransferases"/>
    <property type="match status" value="1"/>
</dbReference>
<evidence type="ECO:0000313" key="2">
    <source>
        <dbReference type="Proteomes" id="UP000253934"/>
    </source>
</evidence>
<dbReference type="EMBL" id="QOVW01000044">
    <property type="protein sequence ID" value="RDB36686.1"/>
    <property type="molecule type" value="Genomic_DNA"/>
</dbReference>
<proteinExistence type="predicted"/>
<dbReference type="Gene3D" id="3.40.50.150">
    <property type="entry name" value="Vaccinia Virus protein VP39"/>
    <property type="match status" value="1"/>
</dbReference>
<reference evidence="1" key="1">
    <citation type="submission" date="2018-04" db="EMBL/GenBank/DDBJ databases">
        <title>Draft genome sequence of the Candidatus Spirobacillus cienkowskii, a pathogen of freshwater Daphnia species, reconstructed from hemolymph metagenomic reads.</title>
        <authorList>
            <person name="Bresciani L."/>
            <person name="Lemos L.N."/>
            <person name="Wale N."/>
            <person name="Lin J.Y."/>
            <person name="Fernandes G.R."/>
            <person name="Duffy M.A."/>
            <person name="Rodrigues J.M."/>
        </authorList>
    </citation>
    <scope>NUCLEOTIDE SEQUENCE [LARGE SCALE GENOMIC DNA]</scope>
    <source>
        <strain evidence="1">Binning01</strain>
    </source>
</reference>
<protein>
    <recommendedName>
        <fullName evidence="3">SAM-dependent DNA methyltransferase</fullName>
    </recommendedName>
</protein>
<dbReference type="InterPro" id="IPR029063">
    <property type="entry name" value="SAM-dependent_MTases_sf"/>
</dbReference>
<dbReference type="Proteomes" id="UP000253934">
    <property type="component" value="Unassembled WGS sequence"/>
</dbReference>
<name>A0A369KZR4_9BACT</name>
<comment type="caution">
    <text evidence="1">The sequence shown here is derived from an EMBL/GenBank/DDBJ whole genome shotgun (WGS) entry which is preliminary data.</text>
</comment>
<gene>
    <name evidence="1" type="ORF">DCC88_03825</name>
</gene>